<evidence type="ECO:0000256" key="1">
    <source>
        <dbReference type="SAM" id="MobiDB-lite"/>
    </source>
</evidence>
<dbReference type="VEuPathDB" id="PlasmoDB:POWCR01_000043500"/>
<gene>
    <name evidence="2" type="primary">PowCR01_000043500</name>
    <name evidence="2" type="ORF">POWCR01_000043500</name>
</gene>
<protein>
    <submittedName>
        <fullName evidence="2">Uncharacterized protein</fullName>
    </submittedName>
</protein>
<dbReference type="Proteomes" id="UP000243200">
    <property type="component" value="Unassembled WGS sequence"/>
</dbReference>
<evidence type="ECO:0000313" key="3">
    <source>
        <dbReference type="Proteomes" id="UP000243200"/>
    </source>
</evidence>
<accession>A0A1C3KG67</accession>
<proteinExistence type="predicted"/>
<reference evidence="2 3" key="1">
    <citation type="submission" date="2016-06" db="EMBL/GenBank/DDBJ databases">
        <authorList>
            <consortium name="Pathogen Informatics"/>
        </authorList>
    </citation>
    <scope>NUCLEOTIDE SEQUENCE [LARGE SCALE GENOMIC DNA]</scope>
</reference>
<dbReference type="EMBL" id="FLRJ01000102">
    <property type="protein sequence ID" value="SBT72652.1"/>
    <property type="molecule type" value="Genomic_DNA"/>
</dbReference>
<sequence>MQRNEAELIGSASEDTPLSFPGHGQHLNSAVEPGSLSFKLQESGGHLNQGNQLSHGMPILLQLDIWLNTRIRGKHRIINYFKENDTEGFFENSENNRYHISFHFASY</sequence>
<feature type="region of interest" description="Disordered" evidence="1">
    <location>
        <begin position="1"/>
        <end position="26"/>
    </location>
</feature>
<organism evidence="2 3">
    <name type="scientific">Plasmodium ovale</name>
    <name type="common">malaria parasite P. ovale</name>
    <dbReference type="NCBI Taxonomy" id="36330"/>
    <lineage>
        <taxon>Eukaryota</taxon>
        <taxon>Sar</taxon>
        <taxon>Alveolata</taxon>
        <taxon>Apicomplexa</taxon>
        <taxon>Aconoidasida</taxon>
        <taxon>Haemosporida</taxon>
        <taxon>Plasmodiidae</taxon>
        <taxon>Plasmodium</taxon>
        <taxon>Plasmodium (Plasmodium)</taxon>
    </lineage>
</organism>
<name>A0A1C3KG67_PLAOA</name>
<dbReference type="AlphaFoldDB" id="A0A1C3KG67"/>
<evidence type="ECO:0000313" key="2">
    <source>
        <dbReference type="EMBL" id="SBT72652.1"/>
    </source>
</evidence>